<feature type="compositionally biased region" description="Polar residues" evidence="4">
    <location>
        <begin position="1000"/>
        <end position="1018"/>
    </location>
</feature>
<dbReference type="PANTHER" id="PTHR31600:SF2">
    <property type="entry name" value="GAMETE ENRICHED GENE 10 PROTEIN-RELATED"/>
    <property type="match status" value="1"/>
</dbReference>
<dbReference type="EMBL" id="JARBJD010000014">
    <property type="protein sequence ID" value="KAK2961756.1"/>
    <property type="molecule type" value="Genomic_DNA"/>
</dbReference>
<feature type="compositionally biased region" description="Polar residues" evidence="4">
    <location>
        <begin position="427"/>
        <end position="444"/>
    </location>
</feature>
<feature type="compositionally biased region" description="Polar residues" evidence="4">
    <location>
        <begin position="345"/>
        <end position="372"/>
    </location>
</feature>
<feature type="transmembrane region" description="Helical" evidence="5">
    <location>
        <begin position="49"/>
        <end position="68"/>
    </location>
</feature>
<comment type="similarity">
    <text evidence="1">Belongs to the hemerythrin family.</text>
</comment>
<evidence type="ECO:0000313" key="8">
    <source>
        <dbReference type="Proteomes" id="UP001281761"/>
    </source>
</evidence>
<dbReference type="SUPFAM" id="SSF47188">
    <property type="entry name" value="Hemerythrin-like"/>
    <property type="match status" value="1"/>
</dbReference>
<evidence type="ECO:0000256" key="2">
    <source>
        <dbReference type="ARBA" id="ARBA00022723"/>
    </source>
</evidence>
<evidence type="ECO:0000259" key="6">
    <source>
        <dbReference type="Pfam" id="PF25474"/>
    </source>
</evidence>
<evidence type="ECO:0000256" key="5">
    <source>
        <dbReference type="SAM" id="Phobius"/>
    </source>
</evidence>
<feature type="transmembrane region" description="Helical" evidence="5">
    <location>
        <begin position="211"/>
        <end position="234"/>
    </location>
</feature>
<dbReference type="Pfam" id="PF25474">
    <property type="entry name" value="TPR_TmcB"/>
    <property type="match status" value="1"/>
</dbReference>
<feature type="transmembrane region" description="Helical" evidence="5">
    <location>
        <begin position="716"/>
        <end position="743"/>
    </location>
</feature>
<evidence type="ECO:0000256" key="4">
    <source>
        <dbReference type="SAM" id="MobiDB-lite"/>
    </source>
</evidence>
<name>A0ABQ9YDC2_9EUKA</name>
<sequence length="1689" mass="186614">MDDDKRSVARSVSSVSTAANALTVIRFNPLDEITEKQVPQKLSALVRSLSMPIAYPFFLPFVNVFVGGLNCLTNDGLTTMACADGFKFANMIIGLVMLVLLLLFGLLIRFFVFPFNSRKDGLFVSQTGIFSTLVLLTSVALPILTVFLRRFPQYLTIAGLALSLLLFLYSFFLLPFFTDTANALYSAMFADVAVFHLIGMIWSFVGNGKTWLNAVLWVVWGIAFLGVPVGVFFLSRAYARSKWAVPDETPAILSNTPLISPKVQKYPISQTPAMKTPAQSAVEQAMISMPLANGLNTDRPLKLHNSLSSVTFNTNVYGTRSEVEMDEMGNAELQTPTLKPDDPTKSSVSLVIPTQPTPNNSFTPAMPTSLQPAPTPSLVGPSQVQTKPPTVQPASSPTPATLSVNNQKSPANSRQGSPLVSVREPSGVSTQHINPTTSRPPTSGQSLQSKLLSEQLSRKVPKYTSASQVQEAIKYLSVKELRKNRECVSLAESILTNAQKKMPSSSELWICSSFFYLSYTNNQAKMGDCLRTANQCVPSLFERWVVYALMRDMERKASVQGGQNTSGITFKMNFAKATRAHDFARAYLQQAYLLLSKENMDLNRIMLFLDKAIGFERDSREVFGQLLRQYPNSAQVLRGYGALLRDIFREDDTAMTLFTEANLIEEDASVTETMSRISGQSKLSSVAGGGTAKKPKKKKNRRAGTILSLDEDKKKLLPMFIPILVMSSLLIGGSMIAMFIVVLNTFNSCSVTTDQVTEFSTLITTAIDTLIYSVFSTLRASQPTPTYFEDNGIEFILSNEDIEEMLVFRTETLGSMLDNVYADASAVTEFAMMEHEDIPNLIPSYSEVVVGSSRGYRITQTKQVTLNLIDLLNNIANVATLLSKPQYWNVTEWPALPAQVYYIILNVPVAATEKMKKACLLFTGNSEALSMTISIVAGVVGMASTIIPVIGLIGQYCTTISSLKKERRTVFFQIAIARKDDVLRLKQRLDDTESGEEDNSITGTFGATVNSQSNTQGTNDDGGFNENDFDGPDSARVKESEDEKRKAELIAQGMSAQMITMMQMQGMSIAQIAEMMGKGKKDEADEGDEDEEEKKEGKEGEKEETKSEKAKREADEKKAAEDAEKEAKLKGHSALTPQQQELFNKINKMSNFIPTSFYVRVVVGIVLIVSGAAFFYVMSIFALTNSVKYYNSVTLTSYKCVVAMQLGVLALEMANSINYEVPGIYTTVPYATGRWIDSRHLSSDMPLIQDLMLEEINYYNAINILANQGSKSANVFPTGDVDFDGLAVEPTVKTGSKVPDIMYETRDCFENDAEDCDYEDRVYGMKGQSFSGLQALVTKHLESAKLIATNPDPYSGVILEAEDVQIMGSMVIWDMRGGFKMLLEAVTSEMKATINTSKILLIVSFIVAISLDVLAFLAFIFPTKSILASVASGSEALKDIDPAADAADRTGMGQAAWKEEYTCDSLRFDHQHKTVLLALAATCGCLDSTMEVKAAVDELMERTDDATKEQLIKASLMFINKEQTTLANQTKEEENTRERARVLLSIVAILVKSTFSAFHDEESIIGKYKIERSHRRQHFRAHSAHLRKLQKEALLIAKFARAGKPVPAQTVQNLIQLYTQWLTEHVTKVDRELSALLAGKAPESEMEREMDVAAHMEIPHSFSSFLDSENASIQDQKLFEKMKQVLHIS</sequence>
<gene>
    <name evidence="7" type="ORF">BLNAU_3193</name>
</gene>
<dbReference type="InterPro" id="IPR052994">
    <property type="entry name" value="Tiny_macrocysts_regulators"/>
</dbReference>
<feature type="transmembrane region" description="Helical" evidence="5">
    <location>
        <begin position="1399"/>
        <end position="1421"/>
    </location>
</feature>
<comment type="caution">
    <text evidence="7">The sequence shown here is derived from an EMBL/GenBank/DDBJ whole genome shotgun (WGS) entry which is preliminary data.</text>
</comment>
<keyword evidence="2" id="KW-0479">Metal-binding</keyword>
<keyword evidence="5" id="KW-1133">Transmembrane helix</keyword>
<dbReference type="InterPro" id="IPR035938">
    <property type="entry name" value="Hemerythrin-like_sf"/>
</dbReference>
<dbReference type="PANTHER" id="PTHR31600">
    <property type="entry name" value="TINY MACROCYSTS PROTEIN B-RELATED"/>
    <property type="match status" value="1"/>
</dbReference>
<feature type="compositionally biased region" description="Acidic residues" evidence="4">
    <location>
        <begin position="1084"/>
        <end position="1093"/>
    </location>
</feature>
<feature type="compositionally biased region" description="Basic and acidic residues" evidence="4">
    <location>
        <begin position="1033"/>
        <end position="1045"/>
    </location>
</feature>
<organism evidence="7 8">
    <name type="scientific">Blattamonas nauphoetae</name>
    <dbReference type="NCBI Taxonomy" id="2049346"/>
    <lineage>
        <taxon>Eukaryota</taxon>
        <taxon>Metamonada</taxon>
        <taxon>Preaxostyla</taxon>
        <taxon>Oxymonadida</taxon>
        <taxon>Blattamonas</taxon>
    </lineage>
</organism>
<proteinExistence type="inferred from homology"/>
<feature type="region of interest" description="Disordered" evidence="4">
    <location>
        <begin position="990"/>
        <end position="1045"/>
    </location>
</feature>
<feature type="region of interest" description="Disordered" evidence="4">
    <location>
        <begin position="333"/>
        <end position="449"/>
    </location>
</feature>
<feature type="transmembrane region" description="Helical" evidence="5">
    <location>
        <begin position="154"/>
        <end position="177"/>
    </location>
</feature>
<reference evidence="7 8" key="1">
    <citation type="journal article" date="2022" name="bioRxiv">
        <title>Genomics of Preaxostyla Flagellates Illuminates Evolutionary Transitions and the Path Towards Mitochondrial Loss.</title>
        <authorList>
            <person name="Novak L.V.F."/>
            <person name="Treitli S.C."/>
            <person name="Pyrih J."/>
            <person name="Halakuc P."/>
            <person name="Pipaliya S.V."/>
            <person name="Vacek V."/>
            <person name="Brzon O."/>
            <person name="Soukal P."/>
            <person name="Eme L."/>
            <person name="Dacks J.B."/>
            <person name="Karnkowska A."/>
            <person name="Elias M."/>
            <person name="Hampl V."/>
        </authorList>
    </citation>
    <scope>NUCLEOTIDE SEQUENCE [LARGE SCALE GENOMIC DNA]</scope>
    <source>
        <strain evidence="7">NAU3</strain>
        <tissue evidence="7">Gut</tissue>
    </source>
</reference>
<feature type="region of interest" description="Disordered" evidence="4">
    <location>
        <begin position="681"/>
        <end position="701"/>
    </location>
</feature>
<feature type="transmembrane region" description="Helical" evidence="5">
    <location>
        <begin position="184"/>
        <end position="205"/>
    </location>
</feature>
<feature type="compositionally biased region" description="Polar residues" evidence="4">
    <location>
        <begin position="380"/>
        <end position="418"/>
    </location>
</feature>
<dbReference type="Gene3D" id="1.20.120.50">
    <property type="entry name" value="Hemerythrin-like"/>
    <property type="match status" value="1"/>
</dbReference>
<feature type="transmembrane region" description="Helical" evidence="5">
    <location>
        <begin position="88"/>
        <end position="111"/>
    </location>
</feature>
<feature type="transmembrane region" description="Helical" evidence="5">
    <location>
        <begin position="1189"/>
        <end position="1211"/>
    </location>
</feature>
<keyword evidence="3" id="KW-0408">Iron</keyword>
<feature type="transmembrane region" description="Helical" evidence="5">
    <location>
        <begin position="123"/>
        <end position="148"/>
    </location>
</feature>
<evidence type="ECO:0000256" key="1">
    <source>
        <dbReference type="ARBA" id="ARBA00010587"/>
    </source>
</evidence>
<feature type="compositionally biased region" description="Basic and acidic residues" evidence="4">
    <location>
        <begin position="1094"/>
        <end position="1129"/>
    </location>
</feature>
<dbReference type="Proteomes" id="UP001281761">
    <property type="component" value="Unassembled WGS sequence"/>
</dbReference>
<accession>A0ABQ9YDC2</accession>
<evidence type="ECO:0000256" key="3">
    <source>
        <dbReference type="ARBA" id="ARBA00023004"/>
    </source>
</evidence>
<feature type="transmembrane region" description="Helical" evidence="5">
    <location>
        <begin position="1157"/>
        <end position="1183"/>
    </location>
</feature>
<feature type="transmembrane region" description="Helical" evidence="5">
    <location>
        <begin position="935"/>
        <end position="958"/>
    </location>
</feature>
<dbReference type="InterPro" id="IPR057352">
    <property type="entry name" value="TPR_TmcB/C"/>
</dbReference>
<keyword evidence="5" id="KW-0812">Transmembrane</keyword>
<protein>
    <recommendedName>
        <fullName evidence="6">TmcB/TmcC TPR repeats domain-containing protein</fullName>
    </recommendedName>
</protein>
<feature type="region of interest" description="Disordered" evidence="4">
    <location>
        <begin position="1076"/>
        <end position="1132"/>
    </location>
</feature>
<evidence type="ECO:0000313" key="7">
    <source>
        <dbReference type="EMBL" id="KAK2961756.1"/>
    </source>
</evidence>
<feature type="domain" description="TmcB/TmcC TPR repeats" evidence="6">
    <location>
        <begin position="555"/>
        <end position="668"/>
    </location>
</feature>
<keyword evidence="5" id="KW-0472">Membrane</keyword>
<keyword evidence="8" id="KW-1185">Reference proteome</keyword>